<evidence type="ECO:0000256" key="2">
    <source>
        <dbReference type="ARBA" id="ARBA00012513"/>
    </source>
</evidence>
<dbReference type="InterPro" id="IPR050235">
    <property type="entry name" value="CK1_Ser-Thr_kinase"/>
</dbReference>
<dbReference type="Pfam" id="PF00069">
    <property type="entry name" value="Pkinase"/>
    <property type="match status" value="1"/>
</dbReference>
<evidence type="ECO:0000313" key="15">
    <source>
        <dbReference type="Proteomes" id="UP000238350"/>
    </source>
</evidence>
<comment type="similarity">
    <text evidence="1">Belongs to the protein kinase superfamily. CK1 Ser/Thr protein kinase family. Casein kinase I subfamily.</text>
</comment>
<dbReference type="PANTHER" id="PTHR11909">
    <property type="entry name" value="CASEIN KINASE-RELATED"/>
    <property type="match status" value="1"/>
</dbReference>
<dbReference type="PROSITE" id="PS00107">
    <property type="entry name" value="PROTEIN_KINASE_ATP"/>
    <property type="match status" value="1"/>
</dbReference>
<dbReference type="GeneID" id="36518109"/>
<dbReference type="SUPFAM" id="SSF56112">
    <property type="entry name" value="Protein kinase-like (PK-like)"/>
    <property type="match status" value="1"/>
</dbReference>
<dbReference type="InterPro" id="IPR000719">
    <property type="entry name" value="Prot_kinase_dom"/>
</dbReference>
<dbReference type="AlphaFoldDB" id="A0A2T0FP23"/>
<keyword evidence="5 10" id="KW-0547">Nucleotide-binding</keyword>
<dbReference type="GO" id="GO:0004674">
    <property type="term" value="F:protein serine/threonine kinase activity"/>
    <property type="evidence" value="ECO:0007669"/>
    <property type="project" value="UniProtKB-KW"/>
</dbReference>
<dbReference type="CDD" id="cd14127">
    <property type="entry name" value="STKc_CK1_fungal"/>
    <property type="match status" value="1"/>
</dbReference>
<dbReference type="FunFam" id="3.30.200.20:FF:000538">
    <property type="entry name" value="Putative Casein kinase I"/>
    <property type="match status" value="1"/>
</dbReference>
<evidence type="ECO:0000256" key="5">
    <source>
        <dbReference type="ARBA" id="ARBA00022741"/>
    </source>
</evidence>
<evidence type="ECO:0000256" key="11">
    <source>
        <dbReference type="RuleBase" id="RU000304"/>
    </source>
</evidence>
<evidence type="ECO:0000256" key="3">
    <source>
        <dbReference type="ARBA" id="ARBA00022527"/>
    </source>
</evidence>
<feature type="binding site" evidence="10">
    <location>
        <position position="40"/>
    </location>
    <ligand>
        <name>ATP</name>
        <dbReference type="ChEBI" id="CHEBI:30616"/>
    </ligand>
</feature>
<feature type="region of interest" description="Disordered" evidence="12">
    <location>
        <begin position="306"/>
        <end position="413"/>
    </location>
</feature>
<dbReference type="PROSITE" id="PS00108">
    <property type="entry name" value="PROTEIN_KINASE_ST"/>
    <property type="match status" value="1"/>
</dbReference>
<feature type="compositionally biased region" description="Polar residues" evidence="12">
    <location>
        <begin position="400"/>
        <end position="409"/>
    </location>
</feature>
<dbReference type="GO" id="GO:0000324">
    <property type="term" value="C:fungal-type vacuole"/>
    <property type="evidence" value="ECO:0007669"/>
    <property type="project" value="UniProtKB-ARBA"/>
</dbReference>
<dbReference type="InterPro" id="IPR011009">
    <property type="entry name" value="Kinase-like_dom_sf"/>
</dbReference>
<feature type="compositionally biased region" description="Low complexity" evidence="12">
    <location>
        <begin position="379"/>
        <end position="390"/>
    </location>
</feature>
<keyword evidence="4" id="KW-0808">Transferase</keyword>
<dbReference type="EMBL" id="NDIQ01000022">
    <property type="protein sequence ID" value="PRT56741.1"/>
    <property type="molecule type" value="Genomic_DNA"/>
</dbReference>
<dbReference type="FunFam" id="1.10.510.10:FF:000160">
    <property type="entry name" value="Casein kinase I 1"/>
    <property type="match status" value="1"/>
</dbReference>
<proteinExistence type="inferred from homology"/>
<dbReference type="GO" id="GO:0005524">
    <property type="term" value="F:ATP binding"/>
    <property type="evidence" value="ECO:0007669"/>
    <property type="project" value="UniProtKB-UniRule"/>
</dbReference>
<protein>
    <recommendedName>
        <fullName evidence="2">non-specific serine/threonine protein kinase</fullName>
        <ecNumber evidence="2">2.7.11.1</ecNumber>
    </recommendedName>
</protein>
<dbReference type="Gene3D" id="1.10.510.10">
    <property type="entry name" value="Transferase(Phosphotransferase) domain 1"/>
    <property type="match status" value="1"/>
</dbReference>
<dbReference type="EC" id="2.7.11.1" evidence="2"/>
<name>A0A2T0FP23_9ASCO</name>
<keyword evidence="15" id="KW-1185">Reference proteome</keyword>
<evidence type="ECO:0000256" key="8">
    <source>
        <dbReference type="ARBA" id="ARBA00047899"/>
    </source>
</evidence>
<dbReference type="OrthoDB" id="5800476at2759"/>
<dbReference type="SMART" id="SM00220">
    <property type="entry name" value="S_TKc"/>
    <property type="match status" value="1"/>
</dbReference>
<dbReference type="Proteomes" id="UP000238350">
    <property type="component" value="Unassembled WGS sequence"/>
</dbReference>
<dbReference type="RefSeq" id="XP_024666686.1">
    <property type="nucleotide sequence ID" value="XM_024810918.1"/>
</dbReference>
<evidence type="ECO:0000256" key="12">
    <source>
        <dbReference type="SAM" id="MobiDB-lite"/>
    </source>
</evidence>
<reference evidence="14 15" key="1">
    <citation type="submission" date="2017-04" db="EMBL/GenBank/DDBJ databases">
        <title>Genome sequencing of [Candida] sorbophila.</title>
        <authorList>
            <person name="Ahn J.O."/>
        </authorList>
    </citation>
    <scope>NUCLEOTIDE SEQUENCE [LARGE SCALE GENOMIC DNA]</scope>
    <source>
        <strain evidence="14 15">DS02</strain>
    </source>
</reference>
<evidence type="ECO:0000256" key="10">
    <source>
        <dbReference type="PROSITE-ProRule" id="PRU10141"/>
    </source>
</evidence>
<dbReference type="PROSITE" id="PS50011">
    <property type="entry name" value="PROTEIN_KINASE_DOM"/>
    <property type="match status" value="1"/>
</dbReference>
<gene>
    <name evidence="14" type="ORF">B9G98_04361</name>
</gene>
<sequence>MSGQSVVGVHYRVGKKIGEGSFGVIFDGTNLLNNHQVAIKFEPRKSDAPQLRDEYRTYKALYGCLGIPNVYYFGQEGLHNILVIDLLGPSLEDLFDWCNRQFSLKTVVMVAKQMISRVQTVHERSLIYRDIKPDNFLIGRPGTSTASLIYMVDFGMSKLYRDPVTRQHIPYRERKSLSGTARYMSINTHLGREQSRRDDLEALGHVFIYFLRKGGLPWQGLKAATNKQKYEKIGEKKQTTPIRELCEGFPKQFEEYLTYVRKLGFEETPDYDYLRDLMTEALRGTGEVEDNEYDWAHLQSGNSANWDSQLPRANLHGYGRPGHPQGRSSRQPTGKAHQPANAVVRSSSRRDGGRTAAATADRTAQDTNNLQPNQRQSSTPATQGAPAQAPLESAAGDQPRYSQNYQNGEQPPRQRKWYSVFCCCADD</sequence>
<evidence type="ECO:0000259" key="13">
    <source>
        <dbReference type="PROSITE" id="PS50011"/>
    </source>
</evidence>
<feature type="compositionally biased region" description="Polar residues" evidence="12">
    <location>
        <begin position="365"/>
        <end position="378"/>
    </location>
</feature>
<comment type="caution">
    <text evidence="14">The sequence shown here is derived from an EMBL/GenBank/DDBJ whole genome shotgun (WGS) entry which is preliminary data.</text>
</comment>
<keyword evidence="6 14" id="KW-0418">Kinase</keyword>
<organism evidence="14 15">
    <name type="scientific">Wickerhamiella sorbophila</name>
    <dbReference type="NCBI Taxonomy" id="45607"/>
    <lineage>
        <taxon>Eukaryota</taxon>
        <taxon>Fungi</taxon>
        <taxon>Dikarya</taxon>
        <taxon>Ascomycota</taxon>
        <taxon>Saccharomycotina</taxon>
        <taxon>Dipodascomycetes</taxon>
        <taxon>Dipodascales</taxon>
        <taxon>Trichomonascaceae</taxon>
        <taxon>Wickerhamiella</taxon>
    </lineage>
</organism>
<dbReference type="InterPro" id="IPR008271">
    <property type="entry name" value="Ser/Thr_kinase_AS"/>
</dbReference>
<evidence type="ECO:0000256" key="6">
    <source>
        <dbReference type="ARBA" id="ARBA00022777"/>
    </source>
</evidence>
<evidence type="ECO:0000256" key="9">
    <source>
        <dbReference type="ARBA" id="ARBA00048679"/>
    </source>
</evidence>
<evidence type="ECO:0000256" key="1">
    <source>
        <dbReference type="ARBA" id="ARBA00005926"/>
    </source>
</evidence>
<evidence type="ECO:0000256" key="7">
    <source>
        <dbReference type="ARBA" id="ARBA00022840"/>
    </source>
</evidence>
<evidence type="ECO:0000256" key="4">
    <source>
        <dbReference type="ARBA" id="ARBA00022679"/>
    </source>
</evidence>
<dbReference type="STRING" id="45607.A0A2T0FP23"/>
<comment type="catalytic activity">
    <reaction evidence="9">
        <text>L-seryl-[protein] + ATP = O-phospho-L-seryl-[protein] + ADP + H(+)</text>
        <dbReference type="Rhea" id="RHEA:17989"/>
        <dbReference type="Rhea" id="RHEA-COMP:9863"/>
        <dbReference type="Rhea" id="RHEA-COMP:11604"/>
        <dbReference type="ChEBI" id="CHEBI:15378"/>
        <dbReference type="ChEBI" id="CHEBI:29999"/>
        <dbReference type="ChEBI" id="CHEBI:30616"/>
        <dbReference type="ChEBI" id="CHEBI:83421"/>
        <dbReference type="ChEBI" id="CHEBI:456216"/>
        <dbReference type="EC" id="2.7.11.1"/>
    </reaction>
</comment>
<keyword evidence="3 11" id="KW-0723">Serine/threonine-protein kinase</keyword>
<comment type="catalytic activity">
    <reaction evidence="8">
        <text>L-threonyl-[protein] + ATP = O-phospho-L-threonyl-[protein] + ADP + H(+)</text>
        <dbReference type="Rhea" id="RHEA:46608"/>
        <dbReference type="Rhea" id="RHEA-COMP:11060"/>
        <dbReference type="Rhea" id="RHEA-COMP:11605"/>
        <dbReference type="ChEBI" id="CHEBI:15378"/>
        <dbReference type="ChEBI" id="CHEBI:30013"/>
        <dbReference type="ChEBI" id="CHEBI:30616"/>
        <dbReference type="ChEBI" id="CHEBI:61977"/>
        <dbReference type="ChEBI" id="CHEBI:456216"/>
        <dbReference type="EC" id="2.7.11.1"/>
    </reaction>
</comment>
<dbReference type="InterPro" id="IPR017441">
    <property type="entry name" value="Protein_kinase_ATP_BS"/>
</dbReference>
<evidence type="ECO:0000313" key="14">
    <source>
        <dbReference type="EMBL" id="PRT56741.1"/>
    </source>
</evidence>
<feature type="domain" description="Protein kinase" evidence="13">
    <location>
        <begin position="11"/>
        <end position="282"/>
    </location>
</feature>
<keyword evidence="7 10" id="KW-0067">ATP-binding</keyword>
<accession>A0A2T0FP23</accession>